<comment type="caution">
    <text evidence="20">The sequence shown here is derived from an EMBL/GenBank/DDBJ whole genome shotgun (WGS) entry which is preliminary data.</text>
</comment>
<dbReference type="PANTHER" id="PTHR10947:SF0">
    <property type="entry name" value="PHENYLALANINE--TRNA LIGASE BETA SUBUNIT"/>
    <property type="match status" value="1"/>
</dbReference>
<comment type="subunit">
    <text evidence="3 15">Tetramer of two alpha and two beta subunits.</text>
</comment>
<comment type="cofactor">
    <cofactor evidence="15">
        <name>Mg(2+)</name>
        <dbReference type="ChEBI" id="CHEBI:18420"/>
    </cofactor>
    <text evidence="15">Binds 2 magnesium ions per tetramer.</text>
</comment>
<dbReference type="GO" id="GO:0000287">
    <property type="term" value="F:magnesium ion binding"/>
    <property type="evidence" value="ECO:0007669"/>
    <property type="project" value="UniProtKB-UniRule"/>
</dbReference>
<evidence type="ECO:0000256" key="9">
    <source>
        <dbReference type="ARBA" id="ARBA00022840"/>
    </source>
</evidence>
<evidence type="ECO:0000259" key="17">
    <source>
        <dbReference type="PROSITE" id="PS50886"/>
    </source>
</evidence>
<feature type="binding site" evidence="15">
    <location>
        <position position="475"/>
    </location>
    <ligand>
        <name>Mg(2+)</name>
        <dbReference type="ChEBI" id="CHEBI:18420"/>
        <note>shared with alpha subunit</note>
    </ligand>
</feature>
<dbReference type="InterPro" id="IPR004532">
    <property type="entry name" value="Phe-tRNA-ligase_IIc_bsu_bact"/>
</dbReference>
<organism evidence="20 21">
    <name type="scientific">candidate division WS6 bacterium 34_10</name>
    <dbReference type="NCBI Taxonomy" id="1641389"/>
    <lineage>
        <taxon>Bacteria</taxon>
        <taxon>Candidatus Dojkabacteria</taxon>
    </lineage>
</organism>
<feature type="domain" description="B5" evidence="19">
    <location>
        <begin position="421"/>
        <end position="497"/>
    </location>
</feature>
<dbReference type="GO" id="GO:0005524">
    <property type="term" value="F:ATP binding"/>
    <property type="evidence" value="ECO:0007669"/>
    <property type="project" value="UniProtKB-UniRule"/>
</dbReference>
<dbReference type="PROSITE" id="PS51483">
    <property type="entry name" value="B5"/>
    <property type="match status" value="1"/>
</dbReference>
<evidence type="ECO:0000256" key="12">
    <source>
        <dbReference type="ARBA" id="ARBA00022917"/>
    </source>
</evidence>
<evidence type="ECO:0000259" key="18">
    <source>
        <dbReference type="PROSITE" id="PS51447"/>
    </source>
</evidence>
<reference evidence="21" key="1">
    <citation type="journal article" date="2015" name="MBio">
        <title>Genome-Resolved Metagenomic Analysis Reveals Roles for Candidate Phyla and Other Microbial Community Members in Biogeochemical Transformations in Oil Reservoirs.</title>
        <authorList>
            <person name="Hu P."/>
            <person name="Tom L."/>
            <person name="Singh A."/>
            <person name="Thomas B.C."/>
            <person name="Baker B.J."/>
            <person name="Piceno Y.M."/>
            <person name="Andersen G.L."/>
            <person name="Banfield J.F."/>
        </authorList>
    </citation>
    <scope>NUCLEOTIDE SEQUENCE [LARGE SCALE GENOMIC DNA]</scope>
</reference>
<dbReference type="Pfam" id="PF03484">
    <property type="entry name" value="B5"/>
    <property type="match status" value="1"/>
</dbReference>
<dbReference type="SMART" id="SM00874">
    <property type="entry name" value="B5"/>
    <property type="match status" value="1"/>
</dbReference>
<dbReference type="PROSITE" id="PS51447">
    <property type="entry name" value="FDX_ACB"/>
    <property type="match status" value="1"/>
</dbReference>
<dbReference type="Pfam" id="PF03483">
    <property type="entry name" value="B3_4"/>
    <property type="match status" value="1"/>
</dbReference>
<protein>
    <recommendedName>
        <fullName evidence="15">Phenylalanine--tRNA ligase beta subunit</fullName>
        <ecNumber evidence="15">6.1.1.20</ecNumber>
    </recommendedName>
    <alternativeName>
        <fullName evidence="15">Phenylalanyl-tRNA synthetase beta subunit</fullName>
        <shortName evidence="15">PheRS</shortName>
    </alternativeName>
</protein>
<name>A0A101HJ59_9BACT</name>
<comment type="catalytic activity">
    <reaction evidence="14 15">
        <text>tRNA(Phe) + L-phenylalanine + ATP = L-phenylalanyl-tRNA(Phe) + AMP + diphosphate + H(+)</text>
        <dbReference type="Rhea" id="RHEA:19413"/>
        <dbReference type="Rhea" id="RHEA-COMP:9668"/>
        <dbReference type="Rhea" id="RHEA-COMP:9699"/>
        <dbReference type="ChEBI" id="CHEBI:15378"/>
        <dbReference type="ChEBI" id="CHEBI:30616"/>
        <dbReference type="ChEBI" id="CHEBI:33019"/>
        <dbReference type="ChEBI" id="CHEBI:58095"/>
        <dbReference type="ChEBI" id="CHEBI:78442"/>
        <dbReference type="ChEBI" id="CHEBI:78531"/>
        <dbReference type="ChEBI" id="CHEBI:456215"/>
        <dbReference type="EC" id="6.1.1.20"/>
    </reaction>
</comment>
<dbReference type="Gene3D" id="3.30.70.380">
    <property type="entry name" value="Ferrodoxin-fold anticodon-binding domain"/>
    <property type="match status" value="1"/>
</dbReference>
<evidence type="ECO:0000256" key="3">
    <source>
        <dbReference type="ARBA" id="ARBA00011209"/>
    </source>
</evidence>
<evidence type="ECO:0000256" key="10">
    <source>
        <dbReference type="ARBA" id="ARBA00022842"/>
    </source>
</evidence>
<evidence type="ECO:0000256" key="15">
    <source>
        <dbReference type="HAMAP-Rule" id="MF_00283"/>
    </source>
</evidence>
<accession>A0A101HJ59</accession>
<feature type="domain" description="FDX-ACB" evidence="18">
    <location>
        <begin position="737"/>
        <end position="829"/>
    </location>
</feature>
<dbReference type="SMART" id="SM00896">
    <property type="entry name" value="FDX-ACB"/>
    <property type="match status" value="1"/>
</dbReference>
<dbReference type="Gene3D" id="2.40.50.140">
    <property type="entry name" value="Nucleic acid-binding proteins"/>
    <property type="match status" value="1"/>
</dbReference>
<keyword evidence="10 15" id="KW-0460">Magnesium</keyword>
<dbReference type="InterPro" id="IPR045864">
    <property type="entry name" value="aa-tRNA-synth_II/BPL/LPL"/>
</dbReference>
<evidence type="ECO:0000256" key="14">
    <source>
        <dbReference type="ARBA" id="ARBA00049255"/>
    </source>
</evidence>
<dbReference type="AlphaFoldDB" id="A0A101HJ59"/>
<feature type="binding site" evidence="15">
    <location>
        <position position="481"/>
    </location>
    <ligand>
        <name>Mg(2+)</name>
        <dbReference type="ChEBI" id="CHEBI:18420"/>
        <note>shared with alpha subunit</note>
    </ligand>
</feature>
<dbReference type="InterPro" id="IPR020825">
    <property type="entry name" value="Phe-tRNA_synthase-like_B3/B4"/>
</dbReference>
<dbReference type="GO" id="GO:0000049">
    <property type="term" value="F:tRNA binding"/>
    <property type="evidence" value="ECO:0007669"/>
    <property type="project" value="UniProtKB-UniRule"/>
</dbReference>
<comment type="subcellular location">
    <subcellularLocation>
        <location evidence="1 15">Cytoplasm</location>
    </subcellularLocation>
</comment>
<dbReference type="Gene3D" id="3.50.40.10">
    <property type="entry name" value="Phenylalanyl-trna Synthetase, Chain B, domain 3"/>
    <property type="match status" value="1"/>
</dbReference>
<dbReference type="Pfam" id="PF03147">
    <property type="entry name" value="FDX-ACB"/>
    <property type="match status" value="1"/>
</dbReference>
<dbReference type="GO" id="GO:0004826">
    <property type="term" value="F:phenylalanine-tRNA ligase activity"/>
    <property type="evidence" value="ECO:0007669"/>
    <property type="project" value="UniProtKB-UniRule"/>
</dbReference>
<dbReference type="Gene3D" id="3.30.930.10">
    <property type="entry name" value="Bira Bifunctional Protein, Domain 2"/>
    <property type="match status" value="1"/>
</dbReference>
<evidence type="ECO:0000259" key="19">
    <source>
        <dbReference type="PROSITE" id="PS51483"/>
    </source>
</evidence>
<dbReference type="SUPFAM" id="SSF50249">
    <property type="entry name" value="Nucleic acid-binding proteins"/>
    <property type="match status" value="1"/>
</dbReference>
<evidence type="ECO:0000313" key="21">
    <source>
        <dbReference type="Proteomes" id="UP000053904"/>
    </source>
</evidence>
<comment type="similarity">
    <text evidence="2 15">Belongs to the phenylalanyl-tRNA synthetase beta subunit family. Type 1 subfamily.</text>
</comment>
<dbReference type="GO" id="GO:0006432">
    <property type="term" value="P:phenylalanyl-tRNA aminoacylation"/>
    <property type="evidence" value="ECO:0007669"/>
    <property type="project" value="UniProtKB-UniRule"/>
</dbReference>
<dbReference type="PROSITE" id="PS50886">
    <property type="entry name" value="TRBD"/>
    <property type="match status" value="1"/>
</dbReference>
<dbReference type="EC" id="6.1.1.20" evidence="15"/>
<dbReference type="InterPro" id="IPR041616">
    <property type="entry name" value="PheRS_beta_core"/>
</dbReference>
<dbReference type="InterPro" id="IPR005147">
    <property type="entry name" value="tRNA_synthase_B5-dom"/>
</dbReference>
<dbReference type="InterPro" id="IPR002547">
    <property type="entry name" value="tRNA-bd_dom"/>
</dbReference>
<dbReference type="NCBIfam" id="TIGR00472">
    <property type="entry name" value="pheT_bact"/>
    <property type="match status" value="1"/>
</dbReference>
<keyword evidence="5 16" id="KW-0820">tRNA-binding</keyword>
<keyword evidence="12 15" id="KW-0648">Protein biosynthesis</keyword>
<feature type="domain" description="TRNA-binding" evidence="17">
    <location>
        <begin position="39"/>
        <end position="153"/>
    </location>
</feature>
<dbReference type="SUPFAM" id="SSF56037">
    <property type="entry name" value="PheT/TilS domain"/>
    <property type="match status" value="1"/>
</dbReference>
<evidence type="ECO:0000313" key="20">
    <source>
        <dbReference type="EMBL" id="KUK77699.1"/>
    </source>
</evidence>
<feature type="binding site" evidence="15">
    <location>
        <position position="484"/>
    </location>
    <ligand>
        <name>Mg(2+)</name>
        <dbReference type="ChEBI" id="CHEBI:18420"/>
        <note>shared with alpha subunit</note>
    </ligand>
</feature>
<evidence type="ECO:0000256" key="2">
    <source>
        <dbReference type="ARBA" id="ARBA00008653"/>
    </source>
</evidence>
<keyword evidence="4 15" id="KW-0963">Cytoplasm</keyword>
<evidence type="ECO:0000256" key="11">
    <source>
        <dbReference type="ARBA" id="ARBA00022884"/>
    </source>
</evidence>
<dbReference type="SMART" id="SM00873">
    <property type="entry name" value="B3_4"/>
    <property type="match status" value="1"/>
</dbReference>
<dbReference type="InterPro" id="IPR005146">
    <property type="entry name" value="B3/B4_tRNA-bd"/>
</dbReference>
<evidence type="ECO:0000256" key="7">
    <source>
        <dbReference type="ARBA" id="ARBA00022723"/>
    </source>
</evidence>
<evidence type="ECO:0000256" key="5">
    <source>
        <dbReference type="ARBA" id="ARBA00022555"/>
    </source>
</evidence>
<dbReference type="InterPro" id="IPR012340">
    <property type="entry name" value="NA-bd_OB-fold"/>
</dbReference>
<gene>
    <name evidence="15" type="primary">pheT</name>
    <name evidence="20" type="ORF">XD93_0149</name>
</gene>
<dbReference type="Pfam" id="PF01588">
    <property type="entry name" value="tRNA_bind"/>
    <property type="match status" value="1"/>
</dbReference>
<dbReference type="InterPro" id="IPR036690">
    <property type="entry name" value="Fdx_antiC-bd_sf"/>
</dbReference>
<dbReference type="InterPro" id="IPR009061">
    <property type="entry name" value="DNA-bd_dom_put_sf"/>
</dbReference>
<dbReference type="PANTHER" id="PTHR10947">
    <property type="entry name" value="PHENYLALANYL-TRNA SYNTHETASE BETA CHAIN AND LEUCINE-RICH REPEAT-CONTAINING PROTEIN 47"/>
    <property type="match status" value="1"/>
</dbReference>
<dbReference type="GO" id="GO:0009328">
    <property type="term" value="C:phenylalanine-tRNA ligase complex"/>
    <property type="evidence" value="ECO:0007669"/>
    <property type="project" value="TreeGrafter"/>
</dbReference>
<feature type="binding site" evidence="15">
    <location>
        <position position="485"/>
    </location>
    <ligand>
        <name>Mg(2+)</name>
        <dbReference type="ChEBI" id="CHEBI:18420"/>
        <note>shared with alpha subunit</note>
    </ligand>
</feature>
<evidence type="ECO:0000256" key="1">
    <source>
        <dbReference type="ARBA" id="ARBA00004496"/>
    </source>
</evidence>
<dbReference type="Gene3D" id="3.30.56.10">
    <property type="match status" value="2"/>
</dbReference>
<dbReference type="HAMAP" id="MF_00283">
    <property type="entry name" value="Phe_tRNA_synth_beta1"/>
    <property type="match status" value="1"/>
</dbReference>
<dbReference type="SUPFAM" id="SSF55681">
    <property type="entry name" value="Class II aaRS and biotin synthetases"/>
    <property type="match status" value="1"/>
</dbReference>
<keyword evidence="13 15" id="KW-0030">Aminoacyl-tRNA synthetase</keyword>
<dbReference type="EMBL" id="LGGO01000011">
    <property type="protein sequence ID" value="KUK77699.1"/>
    <property type="molecule type" value="Genomic_DNA"/>
</dbReference>
<dbReference type="Proteomes" id="UP000053904">
    <property type="component" value="Unassembled WGS sequence"/>
</dbReference>
<evidence type="ECO:0000256" key="16">
    <source>
        <dbReference type="PROSITE-ProRule" id="PRU00209"/>
    </source>
</evidence>
<proteinExistence type="inferred from homology"/>
<keyword evidence="8 15" id="KW-0547">Nucleotide-binding</keyword>
<keyword evidence="6 15" id="KW-0436">Ligase</keyword>
<dbReference type="PATRIC" id="fig|1641389.3.peg.214"/>
<dbReference type="CDD" id="cd02796">
    <property type="entry name" value="tRNA_bind_bactPheRS"/>
    <property type="match status" value="1"/>
</dbReference>
<dbReference type="InterPro" id="IPR033714">
    <property type="entry name" value="tRNA_bind_bactPheRS"/>
</dbReference>
<dbReference type="InterPro" id="IPR045060">
    <property type="entry name" value="Phe-tRNA-ligase_IIc_bsu"/>
</dbReference>
<keyword evidence="11 16" id="KW-0694">RNA-binding</keyword>
<dbReference type="SUPFAM" id="SSF46955">
    <property type="entry name" value="Putative DNA-binding domain"/>
    <property type="match status" value="1"/>
</dbReference>
<dbReference type="Pfam" id="PF17759">
    <property type="entry name" value="tRNA_synthFbeta"/>
    <property type="match status" value="1"/>
</dbReference>
<evidence type="ECO:0000256" key="6">
    <source>
        <dbReference type="ARBA" id="ARBA00022598"/>
    </source>
</evidence>
<evidence type="ECO:0000256" key="8">
    <source>
        <dbReference type="ARBA" id="ARBA00022741"/>
    </source>
</evidence>
<dbReference type="InterPro" id="IPR005121">
    <property type="entry name" value="Fdx_antiC-bd"/>
</dbReference>
<dbReference type="SUPFAM" id="SSF54991">
    <property type="entry name" value="Anticodon-binding domain of PheRS"/>
    <property type="match status" value="1"/>
</dbReference>
<sequence>MRLPLNSTRKYTELPKVLEETIEIIANRIGEVESYKNLKKKYKGIVIAEIKETKEHPNADKLAIYKITTGEGELIQVVAGDKTLEVGDKVAYIIPGGIVPSTYETEQFEIKAVDMRGEISNGMMCSEKELDIGPNHDKVLQLPKDAPVGESFSKYYNLDDTVVEIENKALTNRGDLFGILGLSRESAGAQSIKFESPNWYKEPQINLEPEEVCLNIDVDNQAESLCPRYSAVVMTDIEFKKSPIWLKSTLLKCGIKPINVIVDITNYLMYLTGQPLHAFDYDKVIATDTEQADMAHIVIRTADAEESMHGIDGKVYELTDRNLVIANSQNPIALAGVIGGIDTEIDENSKSIIIESANFDRYNLRRTSMDLGIVTEASTRFTRSQSPELCVNILSKAVELISELANGKVASTVIDSYPAPQEPTKVSLNVAKLRERLGVNISEEEIIKVLESIEYQITETTDEYITVQVPTFRQDIEIEEDVYEDIIRIYGYDEITHRLPLNEIHTNKKPEILSLKQEVREILSNSGCNELLSYSFTNVESLKAVNQDPNGCFKIRNPLSKDLELMRPSILSSLLEKAKLNTQQGIETFAIYEMGISHLKDSLNEEKLPLEEWKLSSLFTDSKGLIDGNPYYQAKRYLEKVLDKLKVKDIEYTLLPDDNFEALPKWIKAISGSFEPNSTAIVSAKVGDSKVVLGVLGEINLQVKENLGLNSFTSGFEVNLEQLNLVKNRRLRNKSDSHFPYITQDICFVVPDRVTYKELYRKVLEVVDDKDIRSEIECIDIYKEDDSDNRNITLRISLSNINKTLKDKDFKKSREKIEKKISNLNISIKA</sequence>
<evidence type="ECO:0000256" key="13">
    <source>
        <dbReference type="ARBA" id="ARBA00023146"/>
    </source>
</evidence>
<evidence type="ECO:0000256" key="4">
    <source>
        <dbReference type="ARBA" id="ARBA00022490"/>
    </source>
</evidence>
<keyword evidence="7 15" id="KW-0479">Metal-binding</keyword>
<keyword evidence="9 15" id="KW-0067">ATP-binding</keyword>